<dbReference type="EMBL" id="CYKH01001814">
    <property type="protein sequence ID" value="CUG90326.1"/>
    <property type="molecule type" value="Genomic_DNA"/>
</dbReference>
<evidence type="ECO:0000313" key="3">
    <source>
        <dbReference type="Proteomes" id="UP000051952"/>
    </source>
</evidence>
<gene>
    <name evidence="2" type="ORF">BSAL_26150</name>
</gene>
<dbReference type="AlphaFoldDB" id="A0A0S4JIZ3"/>
<keyword evidence="3" id="KW-1185">Reference proteome</keyword>
<evidence type="ECO:0000256" key="1">
    <source>
        <dbReference type="SAM" id="MobiDB-lite"/>
    </source>
</evidence>
<feature type="region of interest" description="Disordered" evidence="1">
    <location>
        <begin position="471"/>
        <end position="495"/>
    </location>
</feature>
<evidence type="ECO:0000313" key="2">
    <source>
        <dbReference type="EMBL" id="CUG90326.1"/>
    </source>
</evidence>
<reference evidence="3" key="1">
    <citation type="submission" date="2015-09" db="EMBL/GenBank/DDBJ databases">
        <authorList>
            <consortium name="Pathogen Informatics"/>
        </authorList>
    </citation>
    <scope>NUCLEOTIDE SEQUENCE [LARGE SCALE GENOMIC DNA]</scope>
    <source>
        <strain evidence="3">Lake Konstanz</strain>
    </source>
</reference>
<dbReference type="Proteomes" id="UP000051952">
    <property type="component" value="Unassembled WGS sequence"/>
</dbReference>
<feature type="region of interest" description="Disordered" evidence="1">
    <location>
        <begin position="134"/>
        <end position="167"/>
    </location>
</feature>
<feature type="compositionally biased region" description="Basic residues" evidence="1">
    <location>
        <begin position="476"/>
        <end position="487"/>
    </location>
</feature>
<organism evidence="2 3">
    <name type="scientific">Bodo saltans</name>
    <name type="common">Flagellated protozoan</name>
    <dbReference type="NCBI Taxonomy" id="75058"/>
    <lineage>
        <taxon>Eukaryota</taxon>
        <taxon>Discoba</taxon>
        <taxon>Euglenozoa</taxon>
        <taxon>Kinetoplastea</taxon>
        <taxon>Metakinetoplastina</taxon>
        <taxon>Eubodonida</taxon>
        <taxon>Bodonidae</taxon>
        <taxon>Bodo</taxon>
    </lineage>
</organism>
<protein>
    <submittedName>
        <fullName evidence="2">Uncharacterized protein</fullName>
    </submittedName>
</protein>
<dbReference type="VEuPathDB" id="TriTrypDB:BSAL_26150"/>
<name>A0A0S4JIZ3_BODSA</name>
<proteinExistence type="predicted"/>
<accession>A0A0S4JIZ3</accession>
<sequence length="550" mass="57527">MVFETEKTVKVSNTRSEKILTQRMNPPGGVATSGGGGGGSAFVGATVVSGHSFPPVAAAALDGSVFVTQTDLLMSSNGSGQPTSPARHLHDGVDRLGSSSPAPLFGAPPPHFGAPPPHLRPMSPFEKAGIPLLRSSTPSLKSSHDAKKSFGQGLPPRSSSSLSGNLNLPILSKTEDARYEPSLNWFESHYYYAKGGGAEAASAAGGKKGKKKSASVTSGTFSLGDDAGGASGGSSSAFFQQVLGTRKITSYVGEYAPSMHEIRQMYDGNACPPNLTKMCSNLIYKSDERGMIGFADVVAFLVDLVPPPAAAAFISTCKQFLQIVGGQTVVQGLSATTGPSSAASLLPPSVAGAAWVHWRLPFPKVYNTFEAFFVTSLSPIIIRSCFDLCDVTHCGYILKDVFRQFRDEERMSSLAATVATSLPPAAPNNSVTMTNGVSSSAIVLPPPALSYLVVKGAWRVFEKIALEEEEKARNAGGKKGKKSKPKKGATGPVTVPGKRQFHISFKEFASAISEDPHIAIAFLPHAIETALASGQLPVLDPVRGPAPPAE</sequence>
<feature type="compositionally biased region" description="Low complexity" evidence="1">
    <location>
        <begin position="153"/>
        <end position="167"/>
    </location>
</feature>